<accession>A0ACB7YX43</accession>
<evidence type="ECO:0000313" key="2">
    <source>
        <dbReference type="Proteomes" id="UP000828048"/>
    </source>
</evidence>
<gene>
    <name evidence="1" type="ORF">Vadar_018794</name>
</gene>
<proteinExistence type="predicted"/>
<name>A0ACB7YX43_9ERIC</name>
<protein>
    <submittedName>
        <fullName evidence="1">Uncharacterized protein</fullName>
    </submittedName>
</protein>
<reference evidence="1 2" key="1">
    <citation type="journal article" date="2021" name="Hortic Res">
        <title>High-quality reference genome and annotation aids understanding of berry development for evergreen blueberry (Vaccinium darrowii).</title>
        <authorList>
            <person name="Yu J."/>
            <person name="Hulse-Kemp A.M."/>
            <person name="Babiker E."/>
            <person name="Staton M."/>
        </authorList>
    </citation>
    <scope>NUCLEOTIDE SEQUENCE [LARGE SCALE GENOMIC DNA]</scope>
    <source>
        <strain evidence="2">cv. NJ 8807/NJ 8810</strain>
        <tissue evidence="1">Young leaf</tissue>
    </source>
</reference>
<organism evidence="1 2">
    <name type="scientific">Vaccinium darrowii</name>
    <dbReference type="NCBI Taxonomy" id="229202"/>
    <lineage>
        <taxon>Eukaryota</taxon>
        <taxon>Viridiplantae</taxon>
        <taxon>Streptophyta</taxon>
        <taxon>Embryophyta</taxon>
        <taxon>Tracheophyta</taxon>
        <taxon>Spermatophyta</taxon>
        <taxon>Magnoliopsida</taxon>
        <taxon>eudicotyledons</taxon>
        <taxon>Gunneridae</taxon>
        <taxon>Pentapetalae</taxon>
        <taxon>asterids</taxon>
        <taxon>Ericales</taxon>
        <taxon>Ericaceae</taxon>
        <taxon>Vaccinioideae</taxon>
        <taxon>Vaccinieae</taxon>
        <taxon>Vaccinium</taxon>
    </lineage>
</organism>
<comment type="caution">
    <text evidence="1">The sequence shown here is derived from an EMBL/GenBank/DDBJ whole genome shotgun (WGS) entry which is preliminary data.</text>
</comment>
<evidence type="ECO:0000313" key="1">
    <source>
        <dbReference type="EMBL" id="KAH7857996.1"/>
    </source>
</evidence>
<dbReference type="EMBL" id="CM037153">
    <property type="protein sequence ID" value="KAH7857996.1"/>
    <property type="molecule type" value="Genomic_DNA"/>
</dbReference>
<keyword evidence="2" id="KW-1185">Reference proteome</keyword>
<dbReference type="Proteomes" id="UP000828048">
    <property type="component" value="Chromosome 3"/>
</dbReference>
<sequence>MNFFSSVVELAVCKFGIGKDLGFSQGPFLPSSSCRFSNPSKTSFSRCRGQTQKDSRDSAFQPKTHMDKPCDICGNAGVLEAIIMCFQCKIAREHIYCRQPFSEDVPDVWLCQACEIGSMNSPRSLKEDLPRTLTPNPADFVDHEYACSAGPSKLPNNEEIVQTGKVEQIPFQEGETCDICGDIGIPEAIMACCQCKIAREHNYCRKPLSEDDPEGWLCAECEMGSLVSRKSPNMLMSNPLGKVKYIPAQEAITLSSGVKKLGSPSKSNMNSKWPSEFAVPISVRTPIKPKAIPPKPSLNVKENPSFRPSGFSPTGNCNKLTNQVVQQQVTQPSKVPEEKNDDQAPRKEHFVMEQPPDAIISAVETQSVGAKEGKVENKASSPSPKAISSPPIVPRKDHSVMEQPTNAIISVVETQNVGAKEDNLQNKASSPSPQAISSLPIVNSGSNTDCNVEPRNFNAENGDRMSILPKDDKCSQGPALDSSWKGSFKILDPVSCKELNDGFIAHPPSKVRRKVYEFSKAMPQVLLFTMIPLHNVWTDIFQDYCPGEDDIGLYFFSRNSQRSAPYICLREFLEAHDLAMRSYVDGVELLVFTSKLLPANSQKWHEEYFFWGIFRGAKKHEAVCKHNKEITFPIQSLDCAQDYDANWGDNAVEMEIDMLAGKDVGRLDIAISGGLSKRSCTGFRDEKATAISLHPDIPCVSRNVSFATQKPLLEVNTELFGDIPPGFEEIHRLNVQNKLPITMCKEEKSLMIDGEARNPEKVSGRLKSFSKVSGAGGLQPNPRSICY</sequence>